<sequence length="433" mass="49729">MKSITRLTARTILFGNLIVLAACDQFKDQRQDQPKVQAKAEVNSEQLLSAMNLYVYTQLSDALNKAQTLDSEITSLLHHPNPVSLEQSQNAWQQAYEGYVKVSFLHRVPRFEKPQYYENNRTYDDIRQRIDSWPIEPGYIDYLPQYPLSGIVNDLTLKISLDNLVDQHGFSDPRYASIGFHPLEFLLFAENSERSAKDFIPQENSMEVVATEPEIQAETQAINSDAEHVDSDIKDIRHAQPVINGPQNHNRRRDYLRILSADLVKQLQALTDRWDPANGYYAKQWRQPDHAANVASLYQGLVDALQTDLLEQHFQVLATQKPLYDLRSPFAQQDTANMQALLTGIENILLAENGFIKEIRLQDAELADKIKAQFERLKYDMKQLPNNWETLEQVQRHQVLIEPKDKTLQLLTLMYQGAESLGIRLKALPVSTD</sequence>
<dbReference type="RefSeq" id="WP_007017985.1">
    <property type="nucleotide sequence ID" value="NZ_CH724115.1"/>
</dbReference>
<dbReference type="EMBL" id="AAQH01000003">
    <property type="protein sequence ID" value="EAT12914.1"/>
    <property type="molecule type" value="Genomic_DNA"/>
</dbReference>
<evidence type="ECO:0000256" key="3">
    <source>
        <dbReference type="SAM" id="SignalP"/>
    </source>
</evidence>
<evidence type="ECO:0000259" key="4">
    <source>
        <dbReference type="Pfam" id="PF09375"/>
    </source>
</evidence>
<protein>
    <recommendedName>
        <fullName evidence="4">Imelysin-like domain-containing protein</fullName>
    </recommendedName>
</protein>
<proteinExistence type="predicted"/>
<gene>
    <name evidence="5" type="ORF">RED65_14497</name>
</gene>
<comment type="caution">
    <text evidence="5">The sequence shown here is derived from an EMBL/GenBank/DDBJ whole genome shotgun (WGS) entry which is preliminary data.</text>
</comment>
<dbReference type="GO" id="GO:0030313">
    <property type="term" value="C:cell envelope"/>
    <property type="evidence" value="ECO:0007669"/>
    <property type="project" value="UniProtKB-SubCell"/>
</dbReference>
<dbReference type="AlphaFoldDB" id="Q1N4F1"/>
<dbReference type="Pfam" id="PF09375">
    <property type="entry name" value="Peptidase_M75"/>
    <property type="match status" value="1"/>
</dbReference>
<evidence type="ECO:0000256" key="2">
    <source>
        <dbReference type="ARBA" id="ARBA00022729"/>
    </source>
</evidence>
<dbReference type="Proteomes" id="UP000004263">
    <property type="component" value="Unassembled WGS sequence"/>
</dbReference>
<keyword evidence="6" id="KW-1185">Reference proteome</keyword>
<keyword evidence="2 3" id="KW-0732">Signal</keyword>
<dbReference type="STRING" id="207949.RED65_14497"/>
<evidence type="ECO:0000313" key="6">
    <source>
        <dbReference type="Proteomes" id="UP000004263"/>
    </source>
</evidence>
<dbReference type="InterPro" id="IPR018976">
    <property type="entry name" value="Imelysin-like"/>
</dbReference>
<name>Q1N4F1_9GAMM</name>
<dbReference type="Gene3D" id="1.20.1420.20">
    <property type="entry name" value="M75 peptidase, HXXE motif"/>
    <property type="match status" value="1"/>
</dbReference>
<dbReference type="PROSITE" id="PS51257">
    <property type="entry name" value="PROKAR_LIPOPROTEIN"/>
    <property type="match status" value="1"/>
</dbReference>
<accession>Q1N4F1</accession>
<dbReference type="OrthoDB" id="9764688at2"/>
<dbReference type="HOGENOM" id="CLU_632621_0_0_6"/>
<feature type="signal peptide" evidence="3">
    <location>
        <begin position="1"/>
        <end position="21"/>
    </location>
</feature>
<feature type="domain" description="Imelysin-like" evidence="4">
    <location>
        <begin position="58"/>
        <end position="389"/>
    </location>
</feature>
<evidence type="ECO:0000256" key="1">
    <source>
        <dbReference type="ARBA" id="ARBA00004196"/>
    </source>
</evidence>
<reference evidence="5 6" key="1">
    <citation type="submission" date="2006-03" db="EMBL/GenBank/DDBJ databases">
        <authorList>
            <person name="Pinhassi J."/>
            <person name="Pedros-Alio C."/>
            <person name="Ferriera S."/>
            <person name="Johnson J."/>
            <person name="Kravitz S."/>
            <person name="Halpern A."/>
            <person name="Remington K."/>
            <person name="Beeson K."/>
            <person name="Tran B."/>
            <person name="Rogers Y.-H."/>
            <person name="Friedman R."/>
            <person name="Venter J.C."/>
        </authorList>
    </citation>
    <scope>NUCLEOTIDE SEQUENCE [LARGE SCALE GENOMIC DNA]</scope>
    <source>
        <strain evidence="5 6">RED65</strain>
    </source>
</reference>
<organism evidence="5 6">
    <name type="scientific">Bermanella marisrubri</name>
    <dbReference type="NCBI Taxonomy" id="207949"/>
    <lineage>
        <taxon>Bacteria</taxon>
        <taxon>Pseudomonadati</taxon>
        <taxon>Pseudomonadota</taxon>
        <taxon>Gammaproteobacteria</taxon>
        <taxon>Oceanospirillales</taxon>
        <taxon>Oceanospirillaceae</taxon>
        <taxon>Bermanella</taxon>
    </lineage>
</organism>
<comment type="subcellular location">
    <subcellularLocation>
        <location evidence="1">Cell envelope</location>
    </subcellularLocation>
</comment>
<dbReference type="InterPro" id="IPR038352">
    <property type="entry name" value="Imelysin_sf"/>
</dbReference>
<evidence type="ECO:0000313" key="5">
    <source>
        <dbReference type="EMBL" id="EAT12914.1"/>
    </source>
</evidence>
<feature type="chain" id="PRO_5004194846" description="Imelysin-like domain-containing protein" evidence="3">
    <location>
        <begin position="22"/>
        <end position="433"/>
    </location>
</feature>